<sequence length="78" mass="9093">MGFVQVTQKELALQERFPPRSKLNLTYGYLPSRRQSMPDNYLSKSSYSWQSSAPEKNDCQRVLGHYIMSGWLVMINFS</sequence>
<dbReference type="HOGENOM" id="CLU_2618626_0_0_3"/>
<dbReference type="Proteomes" id="UP000010478">
    <property type="component" value="Chromosome"/>
</dbReference>
<gene>
    <name evidence="1" type="ORF">Osc7112_0784</name>
</gene>
<dbReference type="RefSeq" id="WP_015174699.1">
    <property type="nucleotide sequence ID" value="NC_019729.1"/>
</dbReference>
<keyword evidence="2" id="KW-1185">Reference proteome</keyword>
<accession>K9VCY8</accession>
<dbReference type="KEGG" id="oni:Osc7112_0784"/>
<organism evidence="1 2">
    <name type="scientific">Phormidium nigroviride PCC 7112</name>
    <dbReference type="NCBI Taxonomy" id="179408"/>
    <lineage>
        <taxon>Bacteria</taxon>
        <taxon>Bacillati</taxon>
        <taxon>Cyanobacteriota</taxon>
        <taxon>Cyanophyceae</taxon>
        <taxon>Oscillatoriophycideae</taxon>
        <taxon>Oscillatoriales</taxon>
        <taxon>Oscillatoriaceae</taxon>
        <taxon>Phormidium</taxon>
    </lineage>
</organism>
<dbReference type="OrthoDB" id="9956824at2"/>
<evidence type="ECO:0000313" key="2">
    <source>
        <dbReference type="Proteomes" id="UP000010478"/>
    </source>
</evidence>
<dbReference type="AlphaFoldDB" id="K9VCY8"/>
<proteinExistence type="predicted"/>
<reference evidence="1 2" key="1">
    <citation type="submission" date="2012-05" db="EMBL/GenBank/DDBJ databases">
        <title>Finished chromosome of genome of Oscillatoria sp. PCC 7112.</title>
        <authorList>
            <consortium name="US DOE Joint Genome Institute"/>
            <person name="Gugger M."/>
            <person name="Coursin T."/>
            <person name="Rippka R."/>
            <person name="Tandeau De Marsac N."/>
            <person name="Huntemann M."/>
            <person name="Wei C.-L."/>
            <person name="Han J."/>
            <person name="Detter J.C."/>
            <person name="Han C."/>
            <person name="Tapia R."/>
            <person name="Davenport K."/>
            <person name="Daligault H."/>
            <person name="Erkkila T."/>
            <person name="Gu W."/>
            <person name="Munk A.C.C."/>
            <person name="Teshima H."/>
            <person name="Xu Y."/>
            <person name="Chain P."/>
            <person name="Chen A."/>
            <person name="Krypides N."/>
            <person name="Mavromatis K."/>
            <person name="Markowitz V."/>
            <person name="Szeto E."/>
            <person name="Ivanova N."/>
            <person name="Mikhailova N."/>
            <person name="Ovchinnikova G."/>
            <person name="Pagani I."/>
            <person name="Pati A."/>
            <person name="Goodwin L."/>
            <person name="Peters L."/>
            <person name="Pitluck S."/>
            <person name="Woyke T."/>
            <person name="Kerfeld C."/>
        </authorList>
    </citation>
    <scope>NUCLEOTIDE SEQUENCE [LARGE SCALE GENOMIC DNA]</scope>
    <source>
        <strain evidence="1 2">PCC 7112</strain>
    </source>
</reference>
<name>K9VCY8_9CYAN</name>
<dbReference type="EMBL" id="CP003614">
    <property type="protein sequence ID" value="AFZ05369.1"/>
    <property type="molecule type" value="Genomic_DNA"/>
</dbReference>
<protein>
    <submittedName>
        <fullName evidence="1">Uncharacterized protein</fullName>
    </submittedName>
</protein>
<evidence type="ECO:0000313" key="1">
    <source>
        <dbReference type="EMBL" id="AFZ05369.1"/>
    </source>
</evidence>